<accession>A0ABT1HPD2</accession>
<sequence>MGSFVAVGAFALLGVFVGGLVMVMARPTPEQPVASPTLPRHALRERGGGLPLQDLLRRRDIRRPRRSRRLRRQYADAPTETLRRIEDTVDRLRRINASSLDPDPTVPLPVVPGDSWENS</sequence>
<gene>
    <name evidence="2" type="ORF">LX15_001061</name>
</gene>
<organism evidence="2 3">
    <name type="scientific">Streptoalloteichus tenebrarius (strain ATCC 17920 / DSM 40477 / JCM 4838 / CBS 697.72 / NBRC 16177 / NCIMB 11028 / NRRL B-12390 / A12253. 1 / ISP 5477)</name>
    <name type="common">Streptomyces tenebrarius</name>
    <dbReference type="NCBI Taxonomy" id="1933"/>
    <lineage>
        <taxon>Bacteria</taxon>
        <taxon>Bacillati</taxon>
        <taxon>Actinomycetota</taxon>
        <taxon>Actinomycetes</taxon>
        <taxon>Pseudonocardiales</taxon>
        <taxon>Pseudonocardiaceae</taxon>
        <taxon>Streptoalloteichus</taxon>
    </lineage>
</organism>
<dbReference type="Proteomes" id="UP001205311">
    <property type="component" value="Unassembled WGS sequence"/>
</dbReference>
<dbReference type="EMBL" id="JAMTCP010000003">
    <property type="protein sequence ID" value="MCP2257376.1"/>
    <property type="molecule type" value="Genomic_DNA"/>
</dbReference>
<feature type="region of interest" description="Disordered" evidence="1">
    <location>
        <begin position="95"/>
        <end position="119"/>
    </location>
</feature>
<evidence type="ECO:0000313" key="2">
    <source>
        <dbReference type="EMBL" id="MCP2257376.1"/>
    </source>
</evidence>
<feature type="region of interest" description="Disordered" evidence="1">
    <location>
        <begin position="29"/>
        <end position="49"/>
    </location>
</feature>
<reference evidence="2 3" key="1">
    <citation type="submission" date="2022-06" db="EMBL/GenBank/DDBJ databases">
        <title>Genomic Encyclopedia of Archaeal and Bacterial Type Strains, Phase II (KMG-II): from individual species to whole genera.</title>
        <authorList>
            <person name="Goeker M."/>
        </authorList>
    </citation>
    <scope>NUCLEOTIDE SEQUENCE [LARGE SCALE GENOMIC DNA]</scope>
    <source>
        <strain evidence="2 3">DSM 40477</strain>
    </source>
</reference>
<protein>
    <recommendedName>
        <fullName evidence="4">Secreted protein</fullName>
    </recommendedName>
</protein>
<evidence type="ECO:0008006" key="4">
    <source>
        <dbReference type="Google" id="ProtNLM"/>
    </source>
</evidence>
<keyword evidence="3" id="KW-1185">Reference proteome</keyword>
<dbReference type="RefSeq" id="WP_253668328.1">
    <property type="nucleotide sequence ID" value="NZ_JAMTCP010000003.1"/>
</dbReference>
<name>A0ABT1HPD2_STRSD</name>
<comment type="caution">
    <text evidence="2">The sequence shown here is derived from an EMBL/GenBank/DDBJ whole genome shotgun (WGS) entry which is preliminary data.</text>
</comment>
<proteinExistence type="predicted"/>
<evidence type="ECO:0000256" key="1">
    <source>
        <dbReference type="SAM" id="MobiDB-lite"/>
    </source>
</evidence>
<evidence type="ECO:0000313" key="3">
    <source>
        <dbReference type="Proteomes" id="UP001205311"/>
    </source>
</evidence>